<dbReference type="InterPro" id="IPR014044">
    <property type="entry name" value="CAP_dom"/>
</dbReference>
<dbReference type="AlphaFoldDB" id="A0A2X2Y0G1"/>
<feature type="compositionally biased region" description="Basic and acidic residues" evidence="1">
    <location>
        <begin position="55"/>
        <end position="74"/>
    </location>
</feature>
<keyword evidence="2" id="KW-0472">Membrane</keyword>
<dbReference type="Gene3D" id="3.40.33.10">
    <property type="entry name" value="CAP"/>
    <property type="match status" value="1"/>
</dbReference>
<protein>
    <submittedName>
        <fullName evidence="4">Cysteine-rich secretory protein family</fullName>
    </submittedName>
</protein>
<dbReference type="CDD" id="cd05379">
    <property type="entry name" value="CAP_bacterial"/>
    <property type="match status" value="1"/>
</dbReference>
<gene>
    <name evidence="4" type="ORF">NCTC10719_03131</name>
</gene>
<organism evidence="4 5">
    <name type="scientific">Clostridium perfringens</name>
    <dbReference type="NCBI Taxonomy" id="1502"/>
    <lineage>
        <taxon>Bacteria</taxon>
        <taxon>Bacillati</taxon>
        <taxon>Bacillota</taxon>
        <taxon>Clostridia</taxon>
        <taxon>Eubacteriales</taxon>
        <taxon>Clostridiaceae</taxon>
        <taxon>Clostridium</taxon>
    </lineage>
</organism>
<dbReference type="Proteomes" id="UP000249986">
    <property type="component" value="Unassembled WGS sequence"/>
</dbReference>
<feature type="domain" description="SCP" evidence="3">
    <location>
        <begin position="264"/>
        <end position="362"/>
    </location>
</feature>
<feature type="region of interest" description="Disordered" evidence="1">
    <location>
        <begin position="131"/>
        <end position="253"/>
    </location>
</feature>
<evidence type="ECO:0000313" key="4">
    <source>
        <dbReference type="EMBL" id="SQB61452.1"/>
    </source>
</evidence>
<reference evidence="4 5" key="1">
    <citation type="submission" date="2018-06" db="EMBL/GenBank/DDBJ databases">
        <authorList>
            <consortium name="Pathogen Informatics"/>
            <person name="Doyle S."/>
        </authorList>
    </citation>
    <scope>NUCLEOTIDE SEQUENCE [LARGE SCALE GENOMIC DNA]</scope>
    <source>
        <strain evidence="4 5">NCTC10719</strain>
    </source>
</reference>
<feature type="compositionally biased region" description="Polar residues" evidence="1">
    <location>
        <begin position="137"/>
        <end position="164"/>
    </location>
</feature>
<dbReference type="InterPro" id="IPR035940">
    <property type="entry name" value="CAP_sf"/>
</dbReference>
<name>A0A2X2Y0G1_CLOPF</name>
<dbReference type="EMBL" id="UAWG01000022">
    <property type="protein sequence ID" value="SQB61452.1"/>
    <property type="molecule type" value="Genomic_DNA"/>
</dbReference>
<evidence type="ECO:0000256" key="2">
    <source>
        <dbReference type="SAM" id="Phobius"/>
    </source>
</evidence>
<dbReference type="RefSeq" id="WP_111927160.1">
    <property type="nucleotide sequence ID" value="NZ_UAWG01000022.1"/>
</dbReference>
<feature type="compositionally biased region" description="Acidic residues" evidence="1">
    <location>
        <begin position="75"/>
        <end position="85"/>
    </location>
</feature>
<feature type="compositionally biased region" description="Basic and acidic residues" evidence="1">
    <location>
        <begin position="190"/>
        <end position="214"/>
    </location>
</feature>
<proteinExistence type="predicted"/>
<keyword evidence="2" id="KW-0812">Transmembrane</keyword>
<feature type="transmembrane region" description="Helical" evidence="2">
    <location>
        <begin position="20"/>
        <end position="38"/>
    </location>
</feature>
<evidence type="ECO:0000256" key="1">
    <source>
        <dbReference type="SAM" id="MobiDB-lite"/>
    </source>
</evidence>
<accession>A0A2X2Y0G1</accession>
<keyword evidence="2" id="KW-1133">Transmembrane helix</keyword>
<feature type="compositionally biased region" description="Basic and acidic residues" evidence="1">
    <location>
        <begin position="222"/>
        <end position="241"/>
    </location>
</feature>
<feature type="region of interest" description="Disordered" evidence="1">
    <location>
        <begin position="55"/>
        <end position="85"/>
    </location>
</feature>
<sequence>MNKKVKAIIEFVKVHKKETIGVAVALGIAVVGVGGYAISKHYANTDTNNIALAEKKEDPKANEDKKLEENKATDNEEVTVEEQEDGSLIVKDKDGNTIADSSKGDDVSKIVEEKKEAGSNVNIKNKKGEVEKVESVDNGSIKVTSGETIGSKTENKVQVSQQPSGEKVEKVEDIKGTTASSEGSITIVKPSKEESSSKPESNKQEQTEESKPEEAPQPSQEPEEKPQEKPVEKPQETKPVEPAKPQKPQRTWEYQSGMSQELWNDFNAYRQSQGLNALNWSGKYAGWTKSHCEEMAQKQSGFHKSYPEGGQIVYDGTAYTSASSILNGFKNSPAHNKNMLDPDLTEGACAVYKDSNGRYYTVIGFDY</sequence>
<evidence type="ECO:0000259" key="3">
    <source>
        <dbReference type="Pfam" id="PF00188"/>
    </source>
</evidence>
<evidence type="ECO:0000313" key="5">
    <source>
        <dbReference type="Proteomes" id="UP000249986"/>
    </source>
</evidence>
<dbReference type="Pfam" id="PF00188">
    <property type="entry name" value="CAP"/>
    <property type="match status" value="1"/>
</dbReference>
<feature type="compositionally biased region" description="Basic and acidic residues" evidence="1">
    <location>
        <begin position="166"/>
        <end position="175"/>
    </location>
</feature>
<dbReference type="SUPFAM" id="SSF55797">
    <property type="entry name" value="PR-1-like"/>
    <property type="match status" value="1"/>
</dbReference>